<proteinExistence type="predicted"/>
<evidence type="ECO:0000256" key="1">
    <source>
        <dbReference type="ARBA" id="ARBA00022531"/>
    </source>
</evidence>
<dbReference type="CDD" id="cd15482">
    <property type="entry name" value="Sialidase_non-viral"/>
    <property type="match status" value="1"/>
</dbReference>
<dbReference type="PANTHER" id="PTHR47199:SF2">
    <property type="entry name" value="PHOTOSYSTEM II STABILITY_ASSEMBLY FACTOR HCF136, CHLOROPLASTIC"/>
    <property type="match status" value="1"/>
</dbReference>
<feature type="domain" description="Photosynthesis system II assembly factor Ycf48/Hcf136-like" evidence="3">
    <location>
        <begin position="304"/>
        <end position="455"/>
    </location>
</feature>
<dbReference type="AlphaFoldDB" id="A0A450VBN6"/>
<dbReference type="InterPro" id="IPR028203">
    <property type="entry name" value="PSII_CF48-like_dom"/>
</dbReference>
<evidence type="ECO:0000259" key="3">
    <source>
        <dbReference type="Pfam" id="PF14870"/>
    </source>
</evidence>
<feature type="domain" description="Photosynthesis system II assembly factor Ycf48/Hcf136-like" evidence="3">
    <location>
        <begin position="248"/>
        <end position="295"/>
    </location>
</feature>
<gene>
    <name evidence="4" type="ORF">BECKLFY1418A_GA0070994_11812</name>
</gene>
<dbReference type="InterPro" id="IPR015943">
    <property type="entry name" value="WD40/YVTN_repeat-like_dom_sf"/>
</dbReference>
<organism evidence="4">
    <name type="scientific">Candidatus Kentrum sp. LFY</name>
    <dbReference type="NCBI Taxonomy" id="2126342"/>
    <lineage>
        <taxon>Bacteria</taxon>
        <taxon>Pseudomonadati</taxon>
        <taxon>Pseudomonadota</taxon>
        <taxon>Gammaproteobacteria</taxon>
        <taxon>Candidatus Kentrum</taxon>
    </lineage>
</organism>
<dbReference type="PANTHER" id="PTHR47199">
    <property type="entry name" value="PHOTOSYSTEM II STABILITY/ASSEMBLY FACTOR HCF136, CHLOROPLASTIC"/>
    <property type="match status" value="1"/>
</dbReference>
<dbReference type="Pfam" id="PF14870">
    <property type="entry name" value="PSII_BNR"/>
    <property type="match status" value="2"/>
</dbReference>
<evidence type="ECO:0000313" key="4">
    <source>
        <dbReference type="EMBL" id="VFK02183.1"/>
    </source>
</evidence>
<dbReference type="GO" id="GO:0015979">
    <property type="term" value="P:photosynthesis"/>
    <property type="evidence" value="ECO:0007669"/>
    <property type="project" value="UniProtKB-KW"/>
</dbReference>
<dbReference type="EMBL" id="CAADFH010000181">
    <property type="protein sequence ID" value="VFK02183.1"/>
    <property type="molecule type" value="Genomic_DNA"/>
</dbReference>
<evidence type="ECO:0000256" key="2">
    <source>
        <dbReference type="ARBA" id="ARBA00023276"/>
    </source>
</evidence>
<accession>A0A450VBN6</accession>
<keyword evidence="2" id="KW-0604">Photosystem II</keyword>
<protein>
    <recommendedName>
        <fullName evidence="3">Photosynthesis system II assembly factor Ycf48/Hcf136-like domain-containing protein</fullName>
    </recommendedName>
</protein>
<dbReference type="Gene3D" id="2.130.10.10">
    <property type="entry name" value="YVTN repeat-like/Quinoprotein amine dehydrogenase"/>
    <property type="match status" value="1"/>
</dbReference>
<dbReference type="GO" id="GO:0009523">
    <property type="term" value="C:photosystem II"/>
    <property type="evidence" value="ECO:0007669"/>
    <property type="project" value="UniProtKB-KW"/>
</dbReference>
<reference evidence="4" key="1">
    <citation type="submission" date="2019-02" db="EMBL/GenBank/DDBJ databases">
        <authorList>
            <person name="Gruber-Vodicka R. H."/>
            <person name="Seah K. B. B."/>
        </authorList>
    </citation>
    <scope>NUCLEOTIDE SEQUENCE</scope>
    <source>
        <strain evidence="4">BECK_M6</strain>
    </source>
</reference>
<sequence>MNRSDRIDPTEESKAGSMPLIIKRPSSRTTLSVALWSVPSGYRKNKNSDACAKTRPASVLARGASMFAVLLAILPGDNLAQDGIRVPDNPDHAWMAPLASQSLLVAIQKVGDRIIAVGERGHVLYGYREDKAPERTARANTHPASVLARSANQKVGDRIIAVGERGHVLYGYREDKAPERTARANTHPASVLARSASQKVGDRIIAAGERGHVLYGYREDKAPERTARTNTHPASVLARSASLYRQGVAWRQAEVPTQRLLTGLSFTDERHGFATGHDGIILATADGGRTWRKVHEAAREGRPLLDIGFLNRRVGIAVGAYGYLLRTQDGGETWHPGLVRQDHDYHLDAIAITKGGRIYLAAEAGYVYRSDDQGRTWRTLHPPYDGSFFGIHAMDDQRLVVFGLRGRLFASRDGGETWQSLPVGGAPSVTSATLTSATRLDDGRILLTGHAGTLLLVNPDSWQIRHTRLPERRALSGAVEIVPNRVLVVGEGGIQSVDLGEVFP</sequence>
<keyword evidence="1" id="KW-0602">Photosynthesis</keyword>
<name>A0A450VBN6_9GAMM</name>
<dbReference type="SUPFAM" id="SSF110296">
    <property type="entry name" value="Oligoxyloglucan reducing end-specific cellobiohydrolase"/>
    <property type="match status" value="1"/>
</dbReference>